<accession>A0A4R2P228</accession>
<keyword evidence="4" id="KW-1185">Reference proteome</keyword>
<evidence type="ECO:0000256" key="1">
    <source>
        <dbReference type="ARBA" id="ARBA00006484"/>
    </source>
</evidence>
<dbReference type="RefSeq" id="WP_132746425.1">
    <property type="nucleotide sequence ID" value="NZ_SLXK01000016.1"/>
</dbReference>
<keyword evidence="2" id="KW-0560">Oxidoreductase</keyword>
<reference evidence="3 4" key="1">
    <citation type="submission" date="2019-03" db="EMBL/GenBank/DDBJ databases">
        <title>Genomic Encyclopedia of Type Strains, Phase IV (KMG-IV): sequencing the most valuable type-strain genomes for metagenomic binning, comparative biology and taxonomic classification.</title>
        <authorList>
            <person name="Goeker M."/>
        </authorList>
    </citation>
    <scope>NUCLEOTIDE SEQUENCE [LARGE SCALE GENOMIC DNA]</scope>
    <source>
        <strain evidence="3 4">DSM 19377</strain>
    </source>
</reference>
<dbReference type="GO" id="GO:0016491">
    <property type="term" value="F:oxidoreductase activity"/>
    <property type="evidence" value="ECO:0007669"/>
    <property type="project" value="UniProtKB-KW"/>
</dbReference>
<sequence length="249" mass="26494">MRLQDKVAIIVGASGGMGQETVKRFLEEGAMVVAADLNVEKLQDPGKDHFLRVKTDITVPEQVGDLIDQTLQRFGRVDALVNIAGIAQAATPIEEVSEQDWDRIMAINTKSIFLTSRAVVPAMKKQVGGGVIVNVASIAAVRPRPGLNAYIASKGATLAFTQALAIELAENKIRVNAVNPGPADTQMLGKFTAEGANAEDTRNAIFKDSVPLGELIQPQDIANAIVYLSSDEARMVTGSIFNIDGGRGI</sequence>
<evidence type="ECO:0000313" key="3">
    <source>
        <dbReference type="EMBL" id="TCP28769.1"/>
    </source>
</evidence>
<dbReference type="OrthoDB" id="286404at2"/>
<dbReference type="AlphaFoldDB" id="A0A4R2P228"/>
<protein>
    <submittedName>
        <fullName evidence="3">3-oxoacyl-[acyl-carrier protein] reductase</fullName>
    </submittedName>
</protein>
<dbReference type="Gene3D" id="3.40.50.720">
    <property type="entry name" value="NAD(P)-binding Rossmann-like Domain"/>
    <property type="match status" value="1"/>
</dbReference>
<name>A0A4R2P228_9BACL</name>
<dbReference type="GO" id="GO:0008206">
    <property type="term" value="P:bile acid metabolic process"/>
    <property type="evidence" value="ECO:0007669"/>
    <property type="project" value="UniProtKB-ARBA"/>
</dbReference>
<evidence type="ECO:0000256" key="2">
    <source>
        <dbReference type="ARBA" id="ARBA00023002"/>
    </source>
</evidence>
<dbReference type="FunFam" id="3.40.50.720:FF:000084">
    <property type="entry name" value="Short-chain dehydrogenase reductase"/>
    <property type="match status" value="1"/>
</dbReference>
<dbReference type="PRINTS" id="PR00081">
    <property type="entry name" value="GDHRDH"/>
</dbReference>
<dbReference type="EMBL" id="SLXK01000016">
    <property type="protein sequence ID" value="TCP28769.1"/>
    <property type="molecule type" value="Genomic_DNA"/>
</dbReference>
<dbReference type="InterPro" id="IPR002347">
    <property type="entry name" value="SDR_fam"/>
</dbReference>
<dbReference type="NCBIfam" id="NF005559">
    <property type="entry name" value="PRK07231.1"/>
    <property type="match status" value="1"/>
</dbReference>
<gene>
    <name evidence="3" type="ORF">EV207_11681</name>
</gene>
<dbReference type="SUPFAM" id="SSF51735">
    <property type="entry name" value="NAD(P)-binding Rossmann-fold domains"/>
    <property type="match status" value="1"/>
</dbReference>
<organism evidence="3 4">
    <name type="scientific">Scopulibacillus darangshiensis</name>
    <dbReference type="NCBI Taxonomy" id="442528"/>
    <lineage>
        <taxon>Bacteria</taxon>
        <taxon>Bacillati</taxon>
        <taxon>Bacillota</taxon>
        <taxon>Bacilli</taxon>
        <taxon>Bacillales</taxon>
        <taxon>Sporolactobacillaceae</taxon>
        <taxon>Scopulibacillus</taxon>
    </lineage>
</organism>
<dbReference type="PANTHER" id="PTHR24321:SF8">
    <property type="entry name" value="ESTRADIOL 17-BETA-DEHYDROGENASE 8-RELATED"/>
    <property type="match status" value="1"/>
</dbReference>
<dbReference type="Pfam" id="PF13561">
    <property type="entry name" value="adh_short_C2"/>
    <property type="match status" value="1"/>
</dbReference>
<evidence type="ECO:0000313" key="4">
    <source>
        <dbReference type="Proteomes" id="UP000295416"/>
    </source>
</evidence>
<dbReference type="Proteomes" id="UP000295416">
    <property type="component" value="Unassembled WGS sequence"/>
</dbReference>
<dbReference type="PANTHER" id="PTHR24321">
    <property type="entry name" value="DEHYDROGENASES, SHORT CHAIN"/>
    <property type="match status" value="1"/>
</dbReference>
<comment type="similarity">
    <text evidence="1">Belongs to the short-chain dehydrogenases/reductases (SDR) family.</text>
</comment>
<dbReference type="InterPro" id="IPR036291">
    <property type="entry name" value="NAD(P)-bd_dom_sf"/>
</dbReference>
<comment type="caution">
    <text evidence="3">The sequence shown here is derived from an EMBL/GenBank/DDBJ whole genome shotgun (WGS) entry which is preliminary data.</text>
</comment>
<proteinExistence type="inferred from homology"/>
<dbReference type="PRINTS" id="PR00080">
    <property type="entry name" value="SDRFAMILY"/>
</dbReference>